<protein>
    <submittedName>
        <fullName evidence="1">Uncharacterized protein</fullName>
    </submittedName>
</protein>
<accession>A0A7J0G768</accession>
<organism evidence="1 2">
    <name type="scientific">Actinidia rufa</name>
    <dbReference type="NCBI Taxonomy" id="165716"/>
    <lineage>
        <taxon>Eukaryota</taxon>
        <taxon>Viridiplantae</taxon>
        <taxon>Streptophyta</taxon>
        <taxon>Embryophyta</taxon>
        <taxon>Tracheophyta</taxon>
        <taxon>Spermatophyta</taxon>
        <taxon>Magnoliopsida</taxon>
        <taxon>eudicotyledons</taxon>
        <taxon>Gunneridae</taxon>
        <taxon>Pentapetalae</taxon>
        <taxon>asterids</taxon>
        <taxon>Ericales</taxon>
        <taxon>Actinidiaceae</taxon>
        <taxon>Actinidia</taxon>
    </lineage>
</organism>
<dbReference type="AlphaFoldDB" id="A0A7J0G768"/>
<dbReference type="Proteomes" id="UP000585474">
    <property type="component" value="Unassembled WGS sequence"/>
</dbReference>
<sequence length="103" mass="11355">MASSSSRDLNDFFLKRSALCKEAIQSLDNRRASQKVADLLKYELIYNGSGFLHYGSKGELLHTMVSARKNSIPSLTITPCLPEISVGTNGPLQARPTLFRPTL</sequence>
<keyword evidence="2" id="KW-1185">Reference proteome</keyword>
<name>A0A7J0G768_9ERIC</name>
<reference evidence="1 2" key="1">
    <citation type="submission" date="2019-07" db="EMBL/GenBank/DDBJ databases">
        <title>De Novo Assembly of kiwifruit Actinidia rufa.</title>
        <authorList>
            <person name="Sugita-Konishi S."/>
            <person name="Sato K."/>
            <person name="Mori E."/>
            <person name="Abe Y."/>
            <person name="Kisaki G."/>
            <person name="Hamano K."/>
            <person name="Suezawa K."/>
            <person name="Otani M."/>
            <person name="Fukuda T."/>
            <person name="Manabe T."/>
            <person name="Gomi K."/>
            <person name="Tabuchi M."/>
            <person name="Akimitsu K."/>
            <person name="Kataoka I."/>
        </authorList>
    </citation>
    <scope>NUCLEOTIDE SEQUENCE [LARGE SCALE GENOMIC DNA]</scope>
    <source>
        <strain evidence="2">cv. Fuchu</strain>
    </source>
</reference>
<evidence type="ECO:0000313" key="2">
    <source>
        <dbReference type="Proteomes" id="UP000585474"/>
    </source>
</evidence>
<evidence type="ECO:0000313" key="1">
    <source>
        <dbReference type="EMBL" id="GFZ06628.1"/>
    </source>
</evidence>
<comment type="caution">
    <text evidence="1">The sequence shown here is derived from an EMBL/GenBank/DDBJ whole genome shotgun (WGS) entry which is preliminary data.</text>
</comment>
<proteinExistence type="predicted"/>
<dbReference type="EMBL" id="BJWL01000018">
    <property type="protein sequence ID" value="GFZ06628.1"/>
    <property type="molecule type" value="Genomic_DNA"/>
</dbReference>
<gene>
    <name evidence="1" type="ORF">Acr_18g0007980</name>
</gene>